<dbReference type="STRING" id="584787.GCA_001247655_02804"/>
<gene>
    <name evidence="2" type="ORF">EDC28_10549</name>
</gene>
<proteinExistence type="predicted"/>
<organism evidence="2 3">
    <name type="scientific">Gallaecimonas pentaromativorans</name>
    <dbReference type="NCBI Taxonomy" id="584787"/>
    <lineage>
        <taxon>Bacteria</taxon>
        <taxon>Pseudomonadati</taxon>
        <taxon>Pseudomonadota</taxon>
        <taxon>Gammaproteobacteria</taxon>
        <taxon>Enterobacterales</taxon>
        <taxon>Gallaecimonadaceae</taxon>
        <taxon>Gallaecimonas</taxon>
    </lineage>
</organism>
<dbReference type="Proteomes" id="UP000268033">
    <property type="component" value="Unassembled WGS sequence"/>
</dbReference>
<reference evidence="2 3" key="1">
    <citation type="submission" date="2018-11" db="EMBL/GenBank/DDBJ databases">
        <title>Genomic Encyclopedia of Type Strains, Phase IV (KMG-IV): sequencing the most valuable type-strain genomes for metagenomic binning, comparative biology and taxonomic classification.</title>
        <authorList>
            <person name="Goeker M."/>
        </authorList>
    </citation>
    <scope>NUCLEOTIDE SEQUENCE [LARGE SCALE GENOMIC DNA]</scope>
    <source>
        <strain evidence="2 3">DSM 21945</strain>
    </source>
</reference>
<dbReference type="InterPro" id="IPR043750">
    <property type="entry name" value="DUF5695"/>
</dbReference>
<dbReference type="RefSeq" id="WP_148049834.1">
    <property type="nucleotide sequence ID" value="NZ_RJUL01000005.1"/>
</dbReference>
<evidence type="ECO:0000256" key="1">
    <source>
        <dbReference type="SAM" id="SignalP"/>
    </source>
</evidence>
<feature type="chain" id="PRO_5018055052" evidence="1">
    <location>
        <begin position="27"/>
        <end position="896"/>
    </location>
</feature>
<protein>
    <submittedName>
        <fullName evidence="2">Uncharacterized protein</fullName>
    </submittedName>
</protein>
<accession>A0A3N1PFV4</accession>
<comment type="caution">
    <text evidence="2">The sequence shown here is derived from an EMBL/GenBank/DDBJ whole genome shotgun (WGS) entry which is preliminary data.</text>
</comment>
<dbReference type="EMBL" id="RJUL01000005">
    <property type="protein sequence ID" value="ROQ25740.1"/>
    <property type="molecule type" value="Genomic_DNA"/>
</dbReference>
<evidence type="ECO:0000313" key="2">
    <source>
        <dbReference type="EMBL" id="ROQ25740.1"/>
    </source>
</evidence>
<evidence type="ECO:0000313" key="3">
    <source>
        <dbReference type="Proteomes" id="UP000268033"/>
    </source>
</evidence>
<keyword evidence="3" id="KW-1185">Reference proteome</keyword>
<keyword evidence="1" id="KW-0732">Signal</keyword>
<sequence length="896" mass="99327">MTMPCRFTPFKLSLLALAVASVGAKAQTINTPQFTLTFSDDAQTLLAMKPKDAGGFDFLPSAHSDRKGPGYYQLGDIDIRLRFVGEGGWQDFSSALATTKVKPLKAGGELLASSDISADLAGIPLEVRRDWLQQDGQLVLRFTLINHSGRDIELGGLGIPMVFDNIITGRTLDEAHEQASYAEPYMGRDGGYVQVARLNGKGPALLVLPKQNAGLENWRPLLDAKNADGSPKIYNDPTHRTHTFEGFYDWQVLSKGFSDTDWQGAKQWNDPTSRVLKAGETLQTALRFALSPSIRGIESTLQANQRPVAVGIPGYVVPTDMPAELFLNSPSPIAAITVSPQGALAITPAPAKGDWQHFKVAGKAWGRARLDIRYKDGSEQSIHYFVTDPMAKAVAKMGQFLYHQQWYEGKDDPFGRGPAVLGFDNEAGHLVLQEPRVWIAGLSDEGGAGPWLAAIMKELGQPDASEVAKFERFYTQVLDGRLQVKSGPEQYGVKKSLFYYDPKALPAFAYDKNVDWSTWASWNKKDAADVGRSYNYPHVAAAQWVLYRLARFHQGLVKAHDWHWYLEQAYHTSMAMTELAPHYAQFGQMEGSVFVAILADLRSEGLNTEADRLEAAMKKRAEHWASLKYPFGSEMPWDSTGQEEVYAWMRHFGKTQQANETREVILGYDFTQPHWGYNGSARRFWDFLYAGKYSRIERQLHHYGSTINALPLLDSYRQNPGDLYLLRVAYGGMMGGLTNIDQHGFASAAFHSFPDMLRFDPYSGDYGTSFFGHAFGIGSYLVKDPRFGWLGFGGSVSEQGKAVTLTPKDAFQNRAYLAPQKLYLTLDAGRFRQLTLGQDGTVRLTLAPKDAHTANAMLSIEALGGAYRPKASLQKAEGRYVIPLGDGPTTVELVKD</sequence>
<dbReference type="Pfam" id="PF18951">
    <property type="entry name" value="DUF5695"/>
    <property type="match status" value="1"/>
</dbReference>
<name>A0A3N1PFV4_9GAMM</name>
<dbReference type="AlphaFoldDB" id="A0A3N1PFV4"/>
<feature type="signal peptide" evidence="1">
    <location>
        <begin position="1"/>
        <end position="26"/>
    </location>
</feature>